<evidence type="ECO:0000313" key="2">
    <source>
        <dbReference type="EMBL" id="QLH79920.1"/>
    </source>
</evidence>
<dbReference type="Pfam" id="PF01978">
    <property type="entry name" value="TrmB"/>
    <property type="match status" value="1"/>
</dbReference>
<dbReference type="InterPro" id="IPR036388">
    <property type="entry name" value="WH-like_DNA-bd_sf"/>
</dbReference>
<sequence>MATSVREDLERDLGCLDLLGCVHGLNERDQTVFRLLQQAEERLTVDDVADRLDCERSTAYRSISRLHEAGVVVQEQVNYENGGYYYVYRPRTPEKIAHDMQRLLNDWYADIGQLIQEFEDRYSRDSDSRENQPLQSCS</sequence>
<gene>
    <name evidence="2" type="ORF">HZS55_04685</name>
</gene>
<evidence type="ECO:0000313" key="3">
    <source>
        <dbReference type="Proteomes" id="UP000509667"/>
    </source>
</evidence>
<proteinExistence type="predicted"/>
<dbReference type="OrthoDB" id="9141at2157"/>
<protein>
    <submittedName>
        <fullName evidence="2">HTH domain-containing protein</fullName>
    </submittedName>
</protein>
<dbReference type="RefSeq" id="WP_179911790.1">
    <property type="nucleotide sequence ID" value="NZ_CP058910.1"/>
</dbReference>
<reference evidence="2 3" key="1">
    <citation type="submission" date="2020-07" db="EMBL/GenBank/DDBJ databases">
        <title>Halosimplex pelagicum sp. nov. and Halosimplex rubrum sp. nov., isolated from salted brown alga Laminaria, and emended description of the genus Halosimplex.</title>
        <authorList>
            <person name="Cui H."/>
        </authorList>
    </citation>
    <scope>NUCLEOTIDE SEQUENCE [LARGE SCALE GENOMIC DNA]</scope>
    <source>
        <strain evidence="2 3">R27</strain>
    </source>
</reference>
<dbReference type="SUPFAM" id="SSF46785">
    <property type="entry name" value="Winged helix' DNA-binding domain"/>
    <property type="match status" value="1"/>
</dbReference>
<evidence type="ECO:0000259" key="1">
    <source>
        <dbReference type="Pfam" id="PF01978"/>
    </source>
</evidence>
<organism evidence="2 3">
    <name type="scientific">Halosimplex rubrum</name>
    <dbReference type="NCBI Taxonomy" id="869889"/>
    <lineage>
        <taxon>Archaea</taxon>
        <taxon>Methanobacteriati</taxon>
        <taxon>Methanobacteriota</taxon>
        <taxon>Stenosarchaea group</taxon>
        <taxon>Halobacteria</taxon>
        <taxon>Halobacteriales</taxon>
        <taxon>Haloarculaceae</taxon>
        <taxon>Halosimplex</taxon>
    </lineage>
</organism>
<dbReference type="InterPro" id="IPR002831">
    <property type="entry name" value="Tscrpt_reg_TrmB_N"/>
</dbReference>
<dbReference type="EMBL" id="CP058910">
    <property type="protein sequence ID" value="QLH79920.1"/>
    <property type="molecule type" value="Genomic_DNA"/>
</dbReference>
<name>A0A7D5PCG6_9EURY</name>
<dbReference type="AlphaFoldDB" id="A0A7D5PCG6"/>
<accession>A0A7D5PCG6</accession>
<dbReference type="InterPro" id="IPR036390">
    <property type="entry name" value="WH_DNA-bd_sf"/>
</dbReference>
<dbReference type="GeneID" id="56077134"/>
<dbReference type="Gene3D" id="1.10.10.10">
    <property type="entry name" value="Winged helix-like DNA-binding domain superfamily/Winged helix DNA-binding domain"/>
    <property type="match status" value="1"/>
</dbReference>
<dbReference type="Proteomes" id="UP000509667">
    <property type="component" value="Chromosome"/>
</dbReference>
<dbReference type="KEGG" id="hrr:HZS55_04685"/>
<keyword evidence="3" id="KW-1185">Reference proteome</keyword>
<feature type="domain" description="Transcription regulator TrmB N-terminal" evidence="1">
    <location>
        <begin position="22"/>
        <end position="94"/>
    </location>
</feature>